<accession>A0ABY6TW09</accession>
<dbReference type="SMART" id="SM00906">
    <property type="entry name" value="Fungal_trans"/>
    <property type="match status" value="1"/>
</dbReference>
<dbReference type="InterPro" id="IPR036864">
    <property type="entry name" value="Zn2-C6_fun-type_DNA-bd_sf"/>
</dbReference>
<gene>
    <name evidence="9" type="ORF">CLO192961_LOCUS98126</name>
</gene>
<dbReference type="SUPFAM" id="SSF57701">
    <property type="entry name" value="Zn2/Cys6 DNA-binding domain"/>
    <property type="match status" value="1"/>
</dbReference>
<dbReference type="EMBL" id="CABFNS010000698">
    <property type="protein sequence ID" value="VUC22871.1"/>
    <property type="molecule type" value="Genomic_DNA"/>
</dbReference>
<evidence type="ECO:0000256" key="3">
    <source>
        <dbReference type="ARBA" id="ARBA00023015"/>
    </source>
</evidence>
<evidence type="ECO:0000256" key="6">
    <source>
        <dbReference type="ARBA" id="ARBA00023242"/>
    </source>
</evidence>
<evidence type="ECO:0000313" key="10">
    <source>
        <dbReference type="Proteomes" id="UP000766486"/>
    </source>
</evidence>
<dbReference type="InterPro" id="IPR001138">
    <property type="entry name" value="Zn2Cys6_DnaBD"/>
</dbReference>
<name>A0ABY6TW09_BIOOC</name>
<keyword evidence="10" id="KW-1185">Reference proteome</keyword>
<keyword evidence="3" id="KW-0805">Transcription regulation</keyword>
<keyword evidence="5" id="KW-0804">Transcription</keyword>
<keyword evidence="2" id="KW-0862">Zinc</keyword>
<reference evidence="9 10" key="1">
    <citation type="submission" date="2019-06" db="EMBL/GenBank/DDBJ databases">
        <authorList>
            <person name="Broberg M."/>
        </authorList>
    </citation>
    <scope>NUCLEOTIDE SEQUENCE [LARGE SCALE GENOMIC DNA]</scope>
</reference>
<evidence type="ECO:0000256" key="2">
    <source>
        <dbReference type="ARBA" id="ARBA00022833"/>
    </source>
</evidence>
<dbReference type="Pfam" id="PF00172">
    <property type="entry name" value="Zn_clus"/>
    <property type="match status" value="1"/>
</dbReference>
<keyword evidence="1" id="KW-0479">Metal-binding</keyword>
<protein>
    <recommendedName>
        <fullName evidence="8">Zn(2)-C6 fungal-type domain-containing protein</fullName>
    </recommendedName>
</protein>
<evidence type="ECO:0000259" key="8">
    <source>
        <dbReference type="PROSITE" id="PS50048"/>
    </source>
</evidence>
<comment type="caution">
    <text evidence="9">The sequence shown here is derived from an EMBL/GenBank/DDBJ whole genome shotgun (WGS) entry which is preliminary data.</text>
</comment>
<dbReference type="CDD" id="cd00067">
    <property type="entry name" value="GAL4"/>
    <property type="match status" value="1"/>
</dbReference>
<feature type="region of interest" description="Disordered" evidence="7">
    <location>
        <begin position="53"/>
        <end position="119"/>
    </location>
</feature>
<dbReference type="PROSITE" id="PS50048">
    <property type="entry name" value="ZN2_CY6_FUNGAL_2"/>
    <property type="match status" value="1"/>
</dbReference>
<organism evidence="9 10">
    <name type="scientific">Bionectria ochroleuca</name>
    <name type="common">Gliocladium roseum</name>
    <dbReference type="NCBI Taxonomy" id="29856"/>
    <lineage>
        <taxon>Eukaryota</taxon>
        <taxon>Fungi</taxon>
        <taxon>Dikarya</taxon>
        <taxon>Ascomycota</taxon>
        <taxon>Pezizomycotina</taxon>
        <taxon>Sordariomycetes</taxon>
        <taxon>Hypocreomycetidae</taxon>
        <taxon>Hypocreales</taxon>
        <taxon>Bionectriaceae</taxon>
        <taxon>Clonostachys</taxon>
    </lineage>
</organism>
<evidence type="ECO:0000313" key="9">
    <source>
        <dbReference type="EMBL" id="VUC22871.1"/>
    </source>
</evidence>
<dbReference type="PANTHER" id="PTHR47171">
    <property type="entry name" value="FARA-RELATED"/>
    <property type="match status" value="1"/>
</dbReference>
<dbReference type="Pfam" id="PF04082">
    <property type="entry name" value="Fungal_trans"/>
    <property type="match status" value="1"/>
</dbReference>
<dbReference type="CDD" id="cd12148">
    <property type="entry name" value="fungal_TF_MHR"/>
    <property type="match status" value="1"/>
</dbReference>
<feature type="domain" description="Zn(2)-C6 fungal-type" evidence="8">
    <location>
        <begin position="20"/>
        <end position="51"/>
    </location>
</feature>
<proteinExistence type="predicted"/>
<dbReference type="Proteomes" id="UP000766486">
    <property type="component" value="Unassembled WGS sequence"/>
</dbReference>
<keyword evidence="6" id="KW-0539">Nucleus</keyword>
<sequence>MTEHDETATPIRRTRITRIACKACHARRVKCDAADGLPCMHCRTRQTPCELIESKRGKPPSKRQQRRSRSDLAEAGSTEEARLGSSQPQPPNVTVPHSVDNDIPGAEKPYESGVQDAQVAGRGEGSAHLLNSLNLSSIIDMVRRAKDGDFENVRATTHELTRLVEKVNLQPSIHLHQQMSVQDALVLPDRPTSDHMLQFFFEYFHPAYPVIDRSAFISLYRQGKASILLLHTIYMTALTCGPESLVRLAGYTDRAAAKKAHFQRAKRLYEVGHETDATSVAAALHLMSFWWSEPHEQESWVWAGCSVTLAQSLGMHRALGRRRMSKRLVSIWKRIWWSIYIRDRHIAAALGRPCRIRDEDCDVETLTEDDLYVDLVPDGEELVAPQKAHHLSYFLDIAKLSAILGDILIGEFSPRPPALGKYEPTSLAQSLETWRSEARCVTSDSLSTESSGVFFWASMLEVSYQNQAMPESERAKRAQRAADAITRTAEDLLSVDLLQHTQLHLVPGLFSALSVYTLAIDGRSNVHRKLVENKSRQCILALSELVKVWPVGMWLKIAFVNLLRRLVSQRSVDGARGHEADENVDVLHGSHFPANSVVQPVHPQEVFLGSGLGTAIDFAYDASWFGSSECIFDAEIFQEELSSFVP</sequence>
<feature type="compositionally biased region" description="Basic residues" evidence="7">
    <location>
        <begin position="57"/>
        <end position="67"/>
    </location>
</feature>
<keyword evidence="4" id="KW-0238">DNA-binding</keyword>
<dbReference type="InterPro" id="IPR007219">
    <property type="entry name" value="XnlR_reg_dom"/>
</dbReference>
<evidence type="ECO:0000256" key="5">
    <source>
        <dbReference type="ARBA" id="ARBA00023163"/>
    </source>
</evidence>
<dbReference type="PANTHER" id="PTHR47171:SF1">
    <property type="entry name" value="ZN(II)2CYS6 TRANSCRIPTION FACTOR (EUROFUNG)"/>
    <property type="match status" value="1"/>
</dbReference>
<evidence type="ECO:0000256" key="1">
    <source>
        <dbReference type="ARBA" id="ARBA00022723"/>
    </source>
</evidence>
<dbReference type="Gene3D" id="4.10.240.10">
    <property type="entry name" value="Zn(2)-C6 fungal-type DNA-binding domain"/>
    <property type="match status" value="1"/>
</dbReference>
<evidence type="ECO:0000256" key="7">
    <source>
        <dbReference type="SAM" id="MobiDB-lite"/>
    </source>
</evidence>
<dbReference type="InterPro" id="IPR052073">
    <property type="entry name" value="Amide_Lactam_Regulators"/>
</dbReference>
<evidence type="ECO:0000256" key="4">
    <source>
        <dbReference type="ARBA" id="ARBA00023125"/>
    </source>
</evidence>
<dbReference type="PROSITE" id="PS00463">
    <property type="entry name" value="ZN2_CY6_FUNGAL_1"/>
    <property type="match status" value="1"/>
</dbReference>
<dbReference type="SMART" id="SM00066">
    <property type="entry name" value="GAL4"/>
    <property type="match status" value="1"/>
</dbReference>